<sequence length="141" mass="15882">MQSHVRVRSRRSLSYSLGCARKLVDAAPTPPSLVNSHYLSSPNSIFCRKSSVRRWPSRQDDEWLRDMVPVDRDSIIGSEESDSSMPSSCTSDSSHGHFLLPPPSPILRPRSSPPHDVYMTSTHIPPLAIHCTRYYSQVVLH</sequence>
<reference evidence="2 3" key="1">
    <citation type="submission" date="2014-04" db="EMBL/GenBank/DDBJ databases">
        <authorList>
            <consortium name="DOE Joint Genome Institute"/>
            <person name="Kuo A."/>
            <person name="Kohler A."/>
            <person name="Costa M.D."/>
            <person name="Nagy L.G."/>
            <person name="Floudas D."/>
            <person name="Copeland A."/>
            <person name="Barry K.W."/>
            <person name="Cichocki N."/>
            <person name="Veneault-Fourrey C."/>
            <person name="LaButti K."/>
            <person name="Lindquist E.A."/>
            <person name="Lipzen A."/>
            <person name="Lundell T."/>
            <person name="Morin E."/>
            <person name="Murat C."/>
            <person name="Sun H."/>
            <person name="Tunlid A."/>
            <person name="Henrissat B."/>
            <person name="Grigoriev I.V."/>
            <person name="Hibbett D.S."/>
            <person name="Martin F."/>
            <person name="Nordberg H.P."/>
            <person name="Cantor M.N."/>
            <person name="Hua S.X."/>
        </authorList>
    </citation>
    <scope>NUCLEOTIDE SEQUENCE [LARGE SCALE GENOMIC DNA]</scope>
    <source>
        <strain evidence="2 3">Marx 270</strain>
    </source>
</reference>
<reference evidence="3" key="2">
    <citation type="submission" date="2015-01" db="EMBL/GenBank/DDBJ databases">
        <title>Evolutionary Origins and Diversification of the Mycorrhizal Mutualists.</title>
        <authorList>
            <consortium name="DOE Joint Genome Institute"/>
            <consortium name="Mycorrhizal Genomics Consortium"/>
            <person name="Kohler A."/>
            <person name="Kuo A."/>
            <person name="Nagy L.G."/>
            <person name="Floudas D."/>
            <person name="Copeland A."/>
            <person name="Barry K.W."/>
            <person name="Cichocki N."/>
            <person name="Veneault-Fourrey C."/>
            <person name="LaButti K."/>
            <person name="Lindquist E.A."/>
            <person name="Lipzen A."/>
            <person name="Lundell T."/>
            <person name="Morin E."/>
            <person name="Murat C."/>
            <person name="Riley R."/>
            <person name="Ohm R."/>
            <person name="Sun H."/>
            <person name="Tunlid A."/>
            <person name="Henrissat B."/>
            <person name="Grigoriev I.V."/>
            <person name="Hibbett D.S."/>
            <person name="Martin F."/>
        </authorList>
    </citation>
    <scope>NUCLEOTIDE SEQUENCE [LARGE SCALE GENOMIC DNA]</scope>
    <source>
        <strain evidence="3">Marx 270</strain>
    </source>
</reference>
<evidence type="ECO:0000313" key="2">
    <source>
        <dbReference type="EMBL" id="KIO13278.1"/>
    </source>
</evidence>
<feature type="compositionally biased region" description="Low complexity" evidence="1">
    <location>
        <begin position="75"/>
        <end position="93"/>
    </location>
</feature>
<dbReference type="Proteomes" id="UP000054217">
    <property type="component" value="Unassembled WGS sequence"/>
</dbReference>
<name>A0A0C3JVY8_PISTI</name>
<proteinExistence type="predicted"/>
<dbReference type="InParanoid" id="A0A0C3JVY8"/>
<dbReference type="OrthoDB" id="2675274at2759"/>
<dbReference type="AlphaFoldDB" id="A0A0C3JVY8"/>
<gene>
    <name evidence="2" type="ORF">M404DRAFT_568039</name>
</gene>
<dbReference type="HOGENOM" id="CLU_1825902_0_0_1"/>
<keyword evidence="3" id="KW-1185">Reference proteome</keyword>
<accession>A0A0C3JVY8</accession>
<evidence type="ECO:0000256" key="1">
    <source>
        <dbReference type="SAM" id="MobiDB-lite"/>
    </source>
</evidence>
<dbReference type="EMBL" id="KN831946">
    <property type="protein sequence ID" value="KIO13278.1"/>
    <property type="molecule type" value="Genomic_DNA"/>
</dbReference>
<evidence type="ECO:0000313" key="3">
    <source>
        <dbReference type="Proteomes" id="UP000054217"/>
    </source>
</evidence>
<feature type="region of interest" description="Disordered" evidence="1">
    <location>
        <begin position="74"/>
        <end position="102"/>
    </location>
</feature>
<organism evidence="2 3">
    <name type="scientific">Pisolithus tinctorius Marx 270</name>
    <dbReference type="NCBI Taxonomy" id="870435"/>
    <lineage>
        <taxon>Eukaryota</taxon>
        <taxon>Fungi</taxon>
        <taxon>Dikarya</taxon>
        <taxon>Basidiomycota</taxon>
        <taxon>Agaricomycotina</taxon>
        <taxon>Agaricomycetes</taxon>
        <taxon>Agaricomycetidae</taxon>
        <taxon>Boletales</taxon>
        <taxon>Sclerodermatineae</taxon>
        <taxon>Pisolithaceae</taxon>
        <taxon>Pisolithus</taxon>
    </lineage>
</organism>
<protein>
    <submittedName>
        <fullName evidence="2">Uncharacterized protein</fullName>
    </submittedName>
</protein>